<sequence length="126" mass="12841">MIGDGINVTPALAEATVGIATGATGSVAAIESAHVAFTGRDQRLIPAAIRHARHGRLIRAANIVLALLIAVMHFPRALSRVLGFGGVVLVQEVAEAIVILNGVLAARRPAILSASVTPAVRTLASA</sequence>
<comment type="similarity">
    <text evidence="1">Belongs to the cation transport ATPase (P-type) (TC 3.A.3) family. Type IB subfamily.</text>
</comment>
<dbReference type="Proteomes" id="UP000016462">
    <property type="component" value="Unassembled WGS sequence"/>
</dbReference>
<dbReference type="InterPro" id="IPR036412">
    <property type="entry name" value="HAD-like_sf"/>
</dbReference>
<dbReference type="Gene3D" id="3.40.50.1000">
    <property type="entry name" value="HAD superfamily/HAD-like"/>
    <property type="match status" value="1"/>
</dbReference>
<dbReference type="PANTHER" id="PTHR48085:SF5">
    <property type="entry name" value="CADMIUM_ZINC-TRANSPORTING ATPASE HMA4-RELATED"/>
    <property type="match status" value="1"/>
</dbReference>
<comment type="caution">
    <text evidence="3">The sequence shown here is derived from an EMBL/GenBank/DDBJ whole genome shotgun (WGS) entry which is preliminary data.</text>
</comment>
<proteinExistence type="inferred from homology"/>
<dbReference type="GO" id="GO:0016020">
    <property type="term" value="C:membrane"/>
    <property type="evidence" value="ECO:0007669"/>
    <property type="project" value="TreeGrafter"/>
</dbReference>
<evidence type="ECO:0000313" key="4">
    <source>
        <dbReference type="Proteomes" id="UP000016462"/>
    </source>
</evidence>
<organism evidence="3 4">
    <name type="scientific">Agrococcus pavilionensis RW1</name>
    <dbReference type="NCBI Taxonomy" id="1330458"/>
    <lineage>
        <taxon>Bacteria</taxon>
        <taxon>Bacillati</taxon>
        <taxon>Actinomycetota</taxon>
        <taxon>Actinomycetes</taxon>
        <taxon>Micrococcales</taxon>
        <taxon>Microbacteriaceae</taxon>
        <taxon>Agrococcus</taxon>
    </lineage>
</organism>
<dbReference type="PANTHER" id="PTHR48085">
    <property type="entry name" value="CADMIUM/ZINC-TRANSPORTING ATPASE HMA2-RELATED"/>
    <property type="match status" value="1"/>
</dbReference>
<dbReference type="SUPFAM" id="SSF56784">
    <property type="entry name" value="HAD-like"/>
    <property type="match status" value="1"/>
</dbReference>
<dbReference type="InterPro" id="IPR051014">
    <property type="entry name" value="Cation_Transport_ATPase_IB"/>
</dbReference>
<keyword evidence="2" id="KW-0472">Membrane</keyword>
<keyword evidence="2" id="KW-0812">Transmembrane</keyword>
<gene>
    <name evidence="3" type="ORF">L332_11995</name>
</gene>
<evidence type="ECO:0000313" key="3">
    <source>
        <dbReference type="EMBL" id="ERG65157.1"/>
    </source>
</evidence>
<feature type="transmembrane region" description="Helical" evidence="2">
    <location>
        <begin position="57"/>
        <end position="75"/>
    </location>
</feature>
<evidence type="ECO:0008006" key="5">
    <source>
        <dbReference type="Google" id="ProtNLM"/>
    </source>
</evidence>
<name>U1LSS7_9MICO</name>
<reference evidence="3 4" key="1">
    <citation type="journal article" date="2013" name="Genome Announc.">
        <title>First draft genome sequence from a member of the genus agrococcus, isolated from modern microbialites.</title>
        <authorList>
            <person name="White R.A.III."/>
            <person name="Grassa C.J."/>
            <person name="Suttle C.A."/>
        </authorList>
    </citation>
    <scope>NUCLEOTIDE SEQUENCE [LARGE SCALE GENOMIC DNA]</scope>
    <source>
        <strain evidence="3 4">RW1</strain>
    </source>
</reference>
<accession>U1LSS7</accession>
<dbReference type="EMBL" id="ASHR01000010">
    <property type="protein sequence ID" value="ERG65157.1"/>
    <property type="molecule type" value="Genomic_DNA"/>
</dbReference>
<dbReference type="InterPro" id="IPR023214">
    <property type="entry name" value="HAD_sf"/>
</dbReference>
<evidence type="ECO:0000256" key="2">
    <source>
        <dbReference type="SAM" id="Phobius"/>
    </source>
</evidence>
<evidence type="ECO:0000256" key="1">
    <source>
        <dbReference type="ARBA" id="ARBA00006024"/>
    </source>
</evidence>
<keyword evidence="4" id="KW-1185">Reference proteome</keyword>
<feature type="transmembrane region" description="Helical" evidence="2">
    <location>
        <begin position="81"/>
        <end position="104"/>
    </location>
</feature>
<keyword evidence="2" id="KW-1133">Transmembrane helix</keyword>
<dbReference type="AlphaFoldDB" id="U1LSS7"/>
<dbReference type="GO" id="GO:0015086">
    <property type="term" value="F:cadmium ion transmembrane transporter activity"/>
    <property type="evidence" value="ECO:0007669"/>
    <property type="project" value="TreeGrafter"/>
</dbReference>
<protein>
    <recommendedName>
        <fullName evidence="5">Cation-transporting P-type ATPase C-terminal domain-containing protein</fullName>
    </recommendedName>
</protein>